<dbReference type="InterPro" id="IPR000456">
    <property type="entry name" value="Ribosomal_bL17"/>
</dbReference>
<reference evidence="9" key="1">
    <citation type="submission" date="2016-12" db="EMBL/GenBank/DDBJ databases">
        <authorList>
            <person name="Meng X."/>
        </authorList>
    </citation>
    <scope>NUCLEOTIDE SEQUENCE [LARGE SCALE GENOMIC DNA]</scope>
    <source>
        <strain evidence="9">DSM 20732</strain>
    </source>
</reference>
<evidence type="ECO:0000256" key="5">
    <source>
        <dbReference type="RuleBase" id="RU000660"/>
    </source>
</evidence>
<dbReference type="GO" id="GO:0006412">
    <property type="term" value="P:translation"/>
    <property type="evidence" value="ECO:0007669"/>
    <property type="project" value="InterPro"/>
</dbReference>
<dbReference type="Proteomes" id="UP000185612">
    <property type="component" value="Unassembled WGS sequence"/>
</dbReference>
<dbReference type="GO" id="GO:0003735">
    <property type="term" value="F:structural constituent of ribosome"/>
    <property type="evidence" value="ECO:0007669"/>
    <property type="project" value="InterPro"/>
</dbReference>
<evidence type="ECO:0000313" key="8">
    <source>
        <dbReference type="EMBL" id="OKL52751.1"/>
    </source>
</evidence>
<evidence type="ECO:0000256" key="2">
    <source>
        <dbReference type="ARBA" id="ARBA00022980"/>
    </source>
</evidence>
<dbReference type="OrthoDB" id="9809073at2"/>
<dbReference type="RefSeq" id="WP_073822479.1">
    <property type="nucleotide sequence ID" value="NZ_MQVS01000001.1"/>
</dbReference>
<dbReference type="PANTHER" id="PTHR14413:SF16">
    <property type="entry name" value="LARGE RIBOSOMAL SUBUNIT PROTEIN BL17M"/>
    <property type="match status" value="1"/>
</dbReference>
<evidence type="ECO:0000313" key="9">
    <source>
        <dbReference type="Proteomes" id="UP000185612"/>
    </source>
</evidence>
<dbReference type="Gene3D" id="3.90.1030.10">
    <property type="entry name" value="Ribosomal protein L17"/>
    <property type="match status" value="1"/>
</dbReference>
<protein>
    <recommendedName>
        <fullName evidence="4 6">50S ribosomal protein L17</fullName>
    </recommendedName>
</protein>
<accession>A0A1Q5PYQ0</accession>
<keyword evidence="9" id="KW-1185">Reference proteome</keyword>
<gene>
    <name evidence="8" type="ORF">BSZ40_01195</name>
</gene>
<evidence type="ECO:0000256" key="3">
    <source>
        <dbReference type="ARBA" id="ARBA00023274"/>
    </source>
</evidence>
<evidence type="ECO:0000256" key="4">
    <source>
        <dbReference type="ARBA" id="ARBA00035494"/>
    </source>
</evidence>
<dbReference type="InterPro" id="IPR036373">
    <property type="entry name" value="Ribosomal_bL17_sf"/>
</dbReference>
<feature type="region of interest" description="Disordered" evidence="7">
    <location>
        <begin position="138"/>
        <end position="162"/>
    </location>
</feature>
<comment type="similarity">
    <text evidence="1 5">Belongs to the bacterial ribosomal protein bL17 family.</text>
</comment>
<keyword evidence="3 5" id="KW-0687">Ribonucleoprotein</keyword>
<dbReference type="InParanoid" id="A0A1Q5PYQ0"/>
<proteinExistence type="inferred from homology"/>
<keyword evidence="2 5" id="KW-0689">Ribosomal protein</keyword>
<dbReference type="PANTHER" id="PTHR14413">
    <property type="entry name" value="RIBOSOMAL PROTEIN L17"/>
    <property type="match status" value="1"/>
</dbReference>
<dbReference type="NCBIfam" id="TIGR00059">
    <property type="entry name" value="L17"/>
    <property type="match status" value="1"/>
</dbReference>
<dbReference type="SUPFAM" id="SSF64263">
    <property type="entry name" value="Prokaryotic ribosomal protein L17"/>
    <property type="match status" value="1"/>
</dbReference>
<dbReference type="STRING" id="52770.BSZ40_01195"/>
<dbReference type="Pfam" id="PF01196">
    <property type="entry name" value="Ribosomal_L17"/>
    <property type="match status" value="1"/>
</dbReference>
<dbReference type="EMBL" id="MQVS01000001">
    <property type="protein sequence ID" value="OKL52751.1"/>
    <property type="molecule type" value="Genomic_DNA"/>
</dbReference>
<evidence type="ECO:0000256" key="6">
    <source>
        <dbReference type="RuleBase" id="RU000661"/>
    </source>
</evidence>
<dbReference type="GO" id="GO:0022625">
    <property type="term" value="C:cytosolic large ribosomal subunit"/>
    <property type="evidence" value="ECO:0007669"/>
    <property type="project" value="TreeGrafter"/>
</dbReference>
<sequence>MPKPTKGPRLGGSPAHERHMLANLAKSLFEHGQIKTTVVRAKRVQPFAERLIAKARRGDLHARRTVLKVITDRGIVAKLFEEIAPAIDPNRKGGYTRVVKLDQRRGDSAQMAVISLVTEKVAKREVVREAEATVAAAAKKTAQAEAADAAEAPAQAEEQSAE</sequence>
<comment type="caution">
    <text evidence="8">The sequence shown here is derived from an EMBL/GenBank/DDBJ whole genome shotgun (WGS) entry which is preliminary data.</text>
</comment>
<organism evidence="8 9">
    <name type="scientific">Buchananella hordeovulneris</name>
    <dbReference type="NCBI Taxonomy" id="52770"/>
    <lineage>
        <taxon>Bacteria</taxon>
        <taxon>Bacillati</taxon>
        <taxon>Actinomycetota</taxon>
        <taxon>Actinomycetes</taxon>
        <taxon>Actinomycetales</taxon>
        <taxon>Actinomycetaceae</taxon>
        <taxon>Buchananella</taxon>
    </lineage>
</organism>
<evidence type="ECO:0000256" key="1">
    <source>
        <dbReference type="ARBA" id="ARBA00008777"/>
    </source>
</evidence>
<dbReference type="AlphaFoldDB" id="A0A1Q5PYQ0"/>
<evidence type="ECO:0000256" key="7">
    <source>
        <dbReference type="SAM" id="MobiDB-lite"/>
    </source>
</evidence>
<dbReference type="FunCoup" id="A0A1Q5PYQ0">
    <property type="interactions" value="339"/>
</dbReference>
<name>A0A1Q5PYQ0_9ACTO</name>